<comment type="caution">
    <text evidence="3">The sequence shown here is derived from an EMBL/GenBank/DDBJ whole genome shotgun (WGS) entry which is preliminary data.</text>
</comment>
<feature type="transmembrane region" description="Helical" evidence="2">
    <location>
        <begin position="163"/>
        <end position="184"/>
    </location>
</feature>
<keyword evidence="2 3" id="KW-0812">Transmembrane</keyword>
<dbReference type="Gene3D" id="1.10.287.1260">
    <property type="match status" value="1"/>
</dbReference>
<organism evidence="3 4">
    <name type="scientific">Saccharothrix carnea</name>
    <dbReference type="NCBI Taxonomy" id="1280637"/>
    <lineage>
        <taxon>Bacteria</taxon>
        <taxon>Bacillati</taxon>
        <taxon>Actinomycetota</taxon>
        <taxon>Actinomycetes</taxon>
        <taxon>Pseudonocardiales</taxon>
        <taxon>Pseudonocardiaceae</taxon>
        <taxon>Saccharothrix</taxon>
    </lineage>
</organism>
<evidence type="ECO:0000313" key="4">
    <source>
        <dbReference type="Proteomes" id="UP000241118"/>
    </source>
</evidence>
<feature type="compositionally biased region" description="Pro residues" evidence="1">
    <location>
        <begin position="276"/>
        <end position="298"/>
    </location>
</feature>
<feature type="transmembrane region" description="Helical" evidence="2">
    <location>
        <begin position="190"/>
        <end position="211"/>
    </location>
</feature>
<keyword evidence="4" id="KW-1185">Reference proteome</keyword>
<dbReference type="OrthoDB" id="5184470at2"/>
<dbReference type="InterPro" id="IPR008910">
    <property type="entry name" value="MSC_TM_helix"/>
</dbReference>
<dbReference type="AlphaFoldDB" id="A0A2P8I1V8"/>
<dbReference type="GO" id="GO:0008381">
    <property type="term" value="F:mechanosensitive monoatomic ion channel activity"/>
    <property type="evidence" value="ECO:0007669"/>
    <property type="project" value="InterPro"/>
</dbReference>
<dbReference type="EMBL" id="PYAX01000013">
    <property type="protein sequence ID" value="PSL52448.1"/>
    <property type="molecule type" value="Genomic_DNA"/>
</dbReference>
<reference evidence="3 4" key="1">
    <citation type="submission" date="2018-03" db="EMBL/GenBank/DDBJ databases">
        <title>Genomic Encyclopedia of Type Strains, Phase III (KMG-III): the genomes of soil and plant-associated and newly described type strains.</title>
        <authorList>
            <person name="Whitman W."/>
        </authorList>
    </citation>
    <scope>NUCLEOTIDE SEQUENCE [LARGE SCALE GENOMIC DNA]</scope>
    <source>
        <strain evidence="3 4">CGMCC 4.7097</strain>
    </source>
</reference>
<keyword evidence="2" id="KW-0472">Membrane</keyword>
<evidence type="ECO:0000313" key="3">
    <source>
        <dbReference type="EMBL" id="PSL52448.1"/>
    </source>
</evidence>
<feature type="transmembrane region" description="Helical" evidence="2">
    <location>
        <begin position="119"/>
        <end position="143"/>
    </location>
</feature>
<evidence type="ECO:0000256" key="1">
    <source>
        <dbReference type="SAM" id="MobiDB-lite"/>
    </source>
</evidence>
<sequence length="304" mass="31765">MKALLAAQTVQAQGIGDATGDALRSVVTFVPKLVGFLVVLLIGWIVARLLRTAVNKVLERVHFDRAVQRGGIGDALARSKFDASGLVAQIVYYAVLLIALQIAFGVFGPNPVSALLTDIVAWLPRAIVAIIIVVVAAAIARAVQDIASRALGGLSYGPTLGKIAAWFIIALGVIAALNQIGVATTVTTPILITILATIGGIAVVGVGGGLIKPMQQRWEGWLTKAENEAPQAKAQAEAYQRGREDVQRTATATQGVSPAEQTTRITETPAHASSMPTPPVGQPAAPPTRPVQPHPGQYPPGEQR</sequence>
<dbReference type="Pfam" id="PF05552">
    <property type="entry name" value="MS_channel_1st_1"/>
    <property type="match status" value="2"/>
</dbReference>
<protein>
    <submittedName>
        <fullName evidence="3">Putative transporter (Transmembrane protein)</fullName>
    </submittedName>
</protein>
<evidence type="ECO:0000256" key="2">
    <source>
        <dbReference type="SAM" id="Phobius"/>
    </source>
</evidence>
<feature type="transmembrane region" description="Helical" evidence="2">
    <location>
        <begin position="30"/>
        <end position="50"/>
    </location>
</feature>
<dbReference type="PANTHER" id="PTHR30221:SF1">
    <property type="entry name" value="SMALL-CONDUCTANCE MECHANOSENSITIVE CHANNEL"/>
    <property type="match status" value="1"/>
</dbReference>
<dbReference type="InterPro" id="IPR045275">
    <property type="entry name" value="MscS_archaea/bacteria_type"/>
</dbReference>
<dbReference type="RefSeq" id="WP_106618992.1">
    <property type="nucleotide sequence ID" value="NZ_PYAX01000013.1"/>
</dbReference>
<name>A0A2P8I1V8_SACCR</name>
<proteinExistence type="predicted"/>
<feature type="compositionally biased region" description="Polar residues" evidence="1">
    <location>
        <begin position="248"/>
        <end position="266"/>
    </location>
</feature>
<keyword evidence="2" id="KW-1133">Transmembrane helix</keyword>
<feature type="region of interest" description="Disordered" evidence="1">
    <location>
        <begin position="240"/>
        <end position="304"/>
    </location>
</feature>
<dbReference type="PANTHER" id="PTHR30221">
    <property type="entry name" value="SMALL-CONDUCTANCE MECHANOSENSITIVE CHANNEL"/>
    <property type="match status" value="1"/>
</dbReference>
<accession>A0A2P8I1V8</accession>
<dbReference type="Proteomes" id="UP000241118">
    <property type="component" value="Unassembled WGS sequence"/>
</dbReference>
<feature type="transmembrane region" description="Helical" evidence="2">
    <location>
        <begin position="86"/>
        <end position="107"/>
    </location>
</feature>
<gene>
    <name evidence="3" type="ORF">B0I31_113120</name>
</gene>